<evidence type="ECO:0000256" key="4">
    <source>
        <dbReference type="ARBA" id="ARBA00022723"/>
    </source>
</evidence>
<keyword evidence="5" id="KW-0408">Iron</keyword>
<evidence type="ECO:0000256" key="5">
    <source>
        <dbReference type="ARBA" id="ARBA00023004"/>
    </source>
</evidence>
<keyword evidence="6" id="KW-0411">Iron-sulfur</keyword>
<dbReference type="GO" id="GO:0051539">
    <property type="term" value="F:4 iron, 4 sulfur cluster binding"/>
    <property type="evidence" value="ECO:0007669"/>
    <property type="project" value="UniProtKB-KW"/>
</dbReference>
<evidence type="ECO:0000313" key="9">
    <source>
        <dbReference type="EMBL" id="RKQ83634.1"/>
    </source>
</evidence>
<proteinExistence type="predicted"/>
<comment type="function">
    <text evidence="2">Ferredoxins are iron-sulfur proteins that transfer electrons in a wide variety of metabolic reactions.</text>
</comment>
<dbReference type="OrthoDB" id="9672at2"/>
<dbReference type="SUPFAM" id="SSF54862">
    <property type="entry name" value="4Fe-4S ferredoxins"/>
    <property type="match status" value="2"/>
</dbReference>
<dbReference type="AlphaFoldDB" id="A0A660KV44"/>
<evidence type="ECO:0000256" key="3">
    <source>
        <dbReference type="ARBA" id="ARBA00022485"/>
    </source>
</evidence>
<organism evidence="9 10">
    <name type="scientific">Brockia lithotrophica</name>
    <dbReference type="NCBI Taxonomy" id="933949"/>
    <lineage>
        <taxon>Bacteria</taxon>
        <taxon>Bacillati</taxon>
        <taxon>Bacillota</taxon>
        <taxon>Bacilli</taxon>
        <taxon>Bacillales</taxon>
        <taxon>Bacillales Family X. Incertae Sedis</taxon>
        <taxon>Brockia</taxon>
    </lineage>
</organism>
<feature type="region of interest" description="Disordered" evidence="7">
    <location>
        <begin position="146"/>
        <end position="173"/>
    </location>
</feature>
<evidence type="ECO:0000259" key="8">
    <source>
        <dbReference type="PROSITE" id="PS51379"/>
    </source>
</evidence>
<dbReference type="InterPro" id="IPR050157">
    <property type="entry name" value="PSI_iron-sulfur_center"/>
</dbReference>
<keyword evidence="10" id="KW-1185">Reference proteome</keyword>
<name>A0A660KV44_9BACL</name>
<evidence type="ECO:0000256" key="7">
    <source>
        <dbReference type="SAM" id="MobiDB-lite"/>
    </source>
</evidence>
<dbReference type="GO" id="GO:0046872">
    <property type="term" value="F:metal ion binding"/>
    <property type="evidence" value="ECO:0007669"/>
    <property type="project" value="UniProtKB-KW"/>
</dbReference>
<evidence type="ECO:0000256" key="6">
    <source>
        <dbReference type="ARBA" id="ARBA00023014"/>
    </source>
</evidence>
<evidence type="ECO:0000256" key="1">
    <source>
        <dbReference type="ARBA" id="ARBA00001966"/>
    </source>
</evidence>
<reference evidence="9 10" key="1">
    <citation type="submission" date="2018-10" db="EMBL/GenBank/DDBJ databases">
        <title>Genomic Encyclopedia of Type Strains, Phase IV (KMG-IV): sequencing the most valuable type-strain genomes for metagenomic binning, comparative biology and taxonomic classification.</title>
        <authorList>
            <person name="Goeker M."/>
        </authorList>
    </citation>
    <scope>NUCLEOTIDE SEQUENCE [LARGE SCALE GENOMIC DNA]</scope>
    <source>
        <strain evidence="9 10">DSM 22653</strain>
    </source>
</reference>
<feature type="domain" description="4Fe-4S ferredoxin-type" evidence="8">
    <location>
        <begin position="334"/>
        <end position="364"/>
    </location>
</feature>
<accession>A0A660KV44</accession>
<feature type="region of interest" description="Disordered" evidence="7">
    <location>
        <begin position="268"/>
        <end position="299"/>
    </location>
</feature>
<comment type="caution">
    <text evidence="9">The sequence shown here is derived from an EMBL/GenBank/DDBJ whole genome shotgun (WGS) entry which is preliminary data.</text>
</comment>
<feature type="domain" description="4Fe-4S ferredoxin-type" evidence="8">
    <location>
        <begin position="368"/>
        <end position="397"/>
    </location>
</feature>
<evidence type="ECO:0000256" key="2">
    <source>
        <dbReference type="ARBA" id="ARBA00003532"/>
    </source>
</evidence>
<dbReference type="Gene3D" id="3.30.70.20">
    <property type="match status" value="2"/>
</dbReference>
<feature type="domain" description="4Fe-4S ferredoxin-type" evidence="8">
    <location>
        <begin position="49"/>
        <end position="78"/>
    </location>
</feature>
<evidence type="ECO:0000313" key="10">
    <source>
        <dbReference type="Proteomes" id="UP000267019"/>
    </source>
</evidence>
<dbReference type="Proteomes" id="UP000267019">
    <property type="component" value="Unassembled WGS sequence"/>
</dbReference>
<dbReference type="PROSITE" id="PS51379">
    <property type="entry name" value="4FE4S_FER_2"/>
    <property type="match status" value="3"/>
</dbReference>
<comment type="cofactor">
    <cofactor evidence="1">
        <name>[4Fe-4S] cluster</name>
        <dbReference type="ChEBI" id="CHEBI:49883"/>
    </cofactor>
</comment>
<dbReference type="InterPro" id="IPR017896">
    <property type="entry name" value="4Fe4S_Fe-S-bd"/>
</dbReference>
<sequence>MWMDLLFPGEKIDVRPDVCLNAKSREAVCDECVQACPFAAIRIDVRSSAVVAVDPEACTGCAACVGACPTGALAKKGAPDSLTSARRWWEVLAGAAKDAENASGAVSREGVSPFLACTVSPHGKRSSWPLACILELEPAHFFAAGSAASSAPPSPQGEATVEGADSPFSTRHDSPVRVAVDLSPCRRCPRGVRYEEVEGHLRALEEALRRYGRPVTFVPLAEDTLEGEEAAGGELPGRETVPQEAIGRREVFHHLLPPRIRELLAGPREAASPSQGGEGEVEKAPVPSGPSSAGEGQANDFGAGRALAKKRLYRGRLSSVPALRTFRYGEKFALTATLAVGETCDGCDVCVRVCPVEALSWRSRGGEAVLVLDEGRCLGCEKCAVLCPRKAIDVRWEASPPVSERELVAFEERTCSRCGSPFRARPSDPETLCPVCRARRLPPDFFAAQFAPRPSR</sequence>
<keyword evidence="4" id="KW-0479">Metal-binding</keyword>
<dbReference type="Pfam" id="PF12838">
    <property type="entry name" value="Fer4_7"/>
    <property type="match status" value="2"/>
</dbReference>
<dbReference type="InterPro" id="IPR017900">
    <property type="entry name" value="4Fe4S_Fe_S_CS"/>
</dbReference>
<dbReference type="PANTHER" id="PTHR24960:SF79">
    <property type="entry name" value="PHOTOSYSTEM I IRON-SULFUR CENTER"/>
    <property type="match status" value="1"/>
</dbReference>
<dbReference type="PANTHER" id="PTHR24960">
    <property type="entry name" value="PHOTOSYSTEM I IRON-SULFUR CENTER-RELATED"/>
    <property type="match status" value="1"/>
</dbReference>
<dbReference type="EMBL" id="RBIJ01000006">
    <property type="protein sequence ID" value="RKQ83634.1"/>
    <property type="molecule type" value="Genomic_DNA"/>
</dbReference>
<dbReference type="PROSITE" id="PS00198">
    <property type="entry name" value="4FE4S_FER_1"/>
    <property type="match status" value="2"/>
</dbReference>
<gene>
    <name evidence="9" type="ORF">C7438_1664</name>
</gene>
<protein>
    <submittedName>
        <fullName evidence="9">4Fe-4S dicluster protein</fullName>
    </submittedName>
</protein>
<keyword evidence="3" id="KW-0004">4Fe-4S</keyword>